<organism evidence="1 2">
    <name type="scientific">Mycobacterium phage BigNuz</name>
    <dbReference type="NCBI Taxonomy" id="1074309"/>
    <lineage>
        <taxon>Viruses</taxon>
        <taxon>Duplodnaviria</taxon>
        <taxon>Heunggongvirae</taxon>
        <taxon>Uroviricota</taxon>
        <taxon>Caudoviricetes</taxon>
        <taxon>Pclasvirinae</taxon>
        <taxon>Bignuzvirus</taxon>
        <taxon>Bignuzvirus bignuz</taxon>
    </lineage>
</organism>
<dbReference type="EMBL" id="JN412591">
    <property type="protein sequence ID" value="AEL98229.1"/>
    <property type="molecule type" value="Genomic_DNA"/>
</dbReference>
<sequence>MTACRVCEGRAQLFLCLTHITALRNALNELPWWIERLDEAVVGQVRLGDPGRRGTKSHELDAYTGPDGAARLSQALRDGRFRRSAVLALGRVNPKASRLRDRVRAELVVWVRYLCEHRGAKPPSTVDSQELARWLSKQVQTIAADENAKACHNAIVDLVDQIRATVNRPEPPEFCGPCQHVFTDEERAARRDHQLDDRAECRVQLYARRGARWVRCPECGTEHEVEALQEALLAEADEYSFSISDLSDFILPKLGIEIPRRTLQHWAKIGELVPSGFDANVARYQLAHVRDVAGRKRRRR</sequence>
<gene>
    <name evidence="1" type="primary">67</name>
    <name evidence="1" type="ORF">PBI_BIGNUZ_67</name>
</gene>
<name>G1JX82_9CAUD</name>
<reference evidence="1 2" key="1">
    <citation type="journal article" date="2012" name="J. Virol.">
        <title>Complete Genome Sequences of 138 Mycobacteriophages.</title>
        <authorList>
            <consortium name="the Science Education Alliance Phage Hunters Advancing Genomics and Evolutionary Science Program"/>
            <consortium name="the KwaZulu-Natal Research Institute for Tuberculosis and HIV Mycobacterial Genetics Course Students"/>
            <consortium name="the Phage Hunters Integrating Research and Education Program"/>
            <person name="Hatfull G.F."/>
        </authorList>
    </citation>
    <scope>NUCLEOTIDE SEQUENCE [LARGE SCALE GENOMIC DNA]</scope>
</reference>
<keyword evidence="2" id="KW-1185">Reference proteome</keyword>
<evidence type="ECO:0008006" key="3">
    <source>
        <dbReference type="Google" id="ProtNLM"/>
    </source>
</evidence>
<dbReference type="KEGG" id="vg:18559694"/>
<dbReference type="GeneID" id="18559694"/>
<protein>
    <recommendedName>
        <fullName evidence="3">Helix-turn-helix DNA binding domain protein</fullName>
    </recommendedName>
</protein>
<dbReference type="RefSeq" id="YP_009012316.1">
    <property type="nucleotide sequence ID" value="NC_023692.1"/>
</dbReference>
<evidence type="ECO:0000313" key="2">
    <source>
        <dbReference type="Proteomes" id="UP000000697"/>
    </source>
</evidence>
<dbReference type="OrthoDB" id="5351at10239"/>
<proteinExistence type="predicted"/>
<evidence type="ECO:0000313" key="1">
    <source>
        <dbReference type="EMBL" id="AEL98229.1"/>
    </source>
</evidence>
<dbReference type="Proteomes" id="UP000000697">
    <property type="component" value="Segment"/>
</dbReference>
<accession>G1JX82</accession>